<protein>
    <submittedName>
        <fullName evidence="1">Uncharacterized protein</fullName>
    </submittedName>
</protein>
<keyword evidence="2" id="KW-1185">Reference proteome</keyword>
<dbReference type="Proteomes" id="UP000019763">
    <property type="component" value="Unassembled WGS sequence"/>
</dbReference>
<dbReference type="AlphaFoldDB" id="A0A023BCG2"/>
<dbReference type="GeneID" id="22910832"/>
<comment type="caution">
    <text evidence="1">The sequence shown here is derived from an EMBL/GenBank/DDBJ whole genome shotgun (WGS) entry which is preliminary data.</text>
</comment>
<sequence>MLGHEAKGLVDPELWRYWKQDADRAFREVFGAESAPVDFYMHLSPVNATWPESRIPDFIEEVKPRVNCRWGNLLPCESQALNYAVRKSPAKWFVLLSGDTYPLSSFVDLYIDVLKNPRSRFSIVVPDMGNNCPKHWQWMLLNRKHAKILQHLKTQWRDNSTWYSIRKNSTVSLEQVKHLERVALTAAAKLRKTRARVADKIEEVADFSEPAWLGPMRVPGERPGTERHLLSGYEGTRQTVSASDEWVPLCTIKNFYEQMGWSLSLLASEINDENDTWPLSKTKGTFIDICWEKCMELGKCENSRRPCVWTGIKQSTWDTIKQSGSWFIRKMNPACKILVKDESDEDYTASGYCREKVIEEIAKKQDPKQIARILSL</sequence>
<proteinExistence type="predicted"/>
<reference evidence="1" key="1">
    <citation type="submission" date="2013-12" db="EMBL/GenBank/DDBJ databases">
        <authorList>
            <person name="Omoto C.K."/>
            <person name="Sibley D."/>
            <person name="Venepally P."/>
            <person name="Hadjithomas M."/>
            <person name="Karamycheva S."/>
            <person name="Brunk B."/>
            <person name="Roos D."/>
            <person name="Caler E."/>
            <person name="Lorenzi H."/>
        </authorList>
    </citation>
    <scope>NUCLEOTIDE SEQUENCE</scope>
</reference>
<name>A0A023BCG2_GRENI</name>
<evidence type="ECO:0000313" key="1">
    <source>
        <dbReference type="EMBL" id="EZG83064.1"/>
    </source>
</evidence>
<gene>
    <name evidence="1" type="ORF">GNI_015510</name>
</gene>
<dbReference type="VEuPathDB" id="CryptoDB:GNI_015510"/>
<accession>A0A023BCG2</accession>
<organism evidence="1 2">
    <name type="scientific">Gregarina niphandrodes</name>
    <name type="common">Septate eugregarine</name>
    <dbReference type="NCBI Taxonomy" id="110365"/>
    <lineage>
        <taxon>Eukaryota</taxon>
        <taxon>Sar</taxon>
        <taxon>Alveolata</taxon>
        <taxon>Apicomplexa</taxon>
        <taxon>Conoidasida</taxon>
        <taxon>Gregarinasina</taxon>
        <taxon>Eugregarinorida</taxon>
        <taxon>Gregarinidae</taxon>
        <taxon>Gregarina</taxon>
    </lineage>
</organism>
<dbReference type="RefSeq" id="XP_011128968.1">
    <property type="nucleotide sequence ID" value="XM_011130666.1"/>
</dbReference>
<evidence type="ECO:0000313" key="2">
    <source>
        <dbReference type="Proteomes" id="UP000019763"/>
    </source>
</evidence>
<dbReference type="EMBL" id="AFNH02000113">
    <property type="protein sequence ID" value="EZG83064.1"/>
    <property type="molecule type" value="Genomic_DNA"/>
</dbReference>